<evidence type="ECO:0000256" key="1">
    <source>
        <dbReference type="SAM" id="Coils"/>
    </source>
</evidence>
<reference evidence="2" key="1">
    <citation type="journal article" date="2022" name="Int. J. Mol. Sci.">
        <title>Draft Genome of Tanacetum Coccineum: Genomic Comparison of Closely Related Tanacetum-Family Plants.</title>
        <authorList>
            <person name="Yamashiro T."/>
            <person name="Shiraishi A."/>
            <person name="Nakayama K."/>
            <person name="Satake H."/>
        </authorList>
    </citation>
    <scope>NUCLEOTIDE SEQUENCE</scope>
</reference>
<keyword evidence="3" id="KW-1185">Reference proteome</keyword>
<dbReference type="Proteomes" id="UP001151760">
    <property type="component" value="Unassembled WGS sequence"/>
</dbReference>
<proteinExistence type="predicted"/>
<keyword evidence="1" id="KW-0175">Coiled coil</keyword>
<evidence type="ECO:0000313" key="3">
    <source>
        <dbReference type="Proteomes" id="UP001151760"/>
    </source>
</evidence>
<comment type="caution">
    <text evidence="2">The sequence shown here is derived from an EMBL/GenBank/DDBJ whole genome shotgun (WGS) entry which is preliminary data.</text>
</comment>
<protein>
    <submittedName>
        <fullName evidence="2">Uncharacterized protein</fullName>
    </submittedName>
</protein>
<organism evidence="2 3">
    <name type="scientific">Tanacetum coccineum</name>
    <dbReference type="NCBI Taxonomy" id="301880"/>
    <lineage>
        <taxon>Eukaryota</taxon>
        <taxon>Viridiplantae</taxon>
        <taxon>Streptophyta</taxon>
        <taxon>Embryophyta</taxon>
        <taxon>Tracheophyta</taxon>
        <taxon>Spermatophyta</taxon>
        <taxon>Magnoliopsida</taxon>
        <taxon>eudicotyledons</taxon>
        <taxon>Gunneridae</taxon>
        <taxon>Pentapetalae</taxon>
        <taxon>asterids</taxon>
        <taxon>campanulids</taxon>
        <taxon>Asterales</taxon>
        <taxon>Asteraceae</taxon>
        <taxon>Asteroideae</taxon>
        <taxon>Anthemideae</taxon>
        <taxon>Anthemidinae</taxon>
        <taxon>Tanacetum</taxon>
    </lineage>
</organism>
<name>A0ABQ5AW87_9ASTR</name>
<feature type="coiled-coil region" evidence="1">
    <location>
        <begin position="20"/>
        <end position="47"/>
    </location>
</feature>
<gene>
    <name evidence="2" type="ORF">Tco_0839970</name>
</gene>
<reference evidence="2" key="2">
    <citation type="submission" date="2022-01" db="EMBL/GenBank/DDBJ databases">
        <authorList>
            <person name="Yamashiro T."/>
            <person name="Shiraishi A."/>
            <person name="Satake H."/>
            <person name="Nakayama K."/>
        </authorList>
    </citation>
    <scope>NUCLEOTIDE SEQUENCE</scope>
</reference>
<accession>A0ABQ5AW87</accession>
<dbReference type="EMBL" id="BQNB010012592">
    <property type="protein sequence ID" value="GJT05508.1"/>
    <property type="molecule type" value="Genomic_DNA"/>
</dbReference>
<evidence type="ECO:0000313" key="2">
    <source>
        <dbReference type="EMBL" id="GJT05508.1"/>
    </source>
</evidence>
<sequence>MDAKLERLNKIMNEKPYGEVARLRLGLEEAEKEMLRLKKQAEGLKAEAKKVLGLMASYAQKQTYLATLNARFDDRVAVLDVRLDKMAKAKDEEFAPMLRDAKATREFLIRKGFRYFLNKLKKSDILGSCFGACMSAAIADGMRQGLEAGYVHGKKGTNINSIPDYNPNATEVYAVALKALSDVSFPLLKQVEAYADQPFSYLEALLVMGVHEDIQDEARTFTNPASGSTSPAGGVINKFYCPTEHPLCRGCWCGRSRRHPSVQSREC</sequence>